<dbReference type="GO" id="GO:0009279">
    <property type="term" value="C:cell outer membrane"/>
    <property type="evidence" value="ECO:0007669"/>
    <property type="project" value="UniProtKB-SubCell"/>
</dbReference>
<dbReference type="Gene3D" id="1.25.40.390">
    <property type="match status" value="1"/>
</dbReference>
<dbReference type="InterPro" id="IPR033985">
    <property type="entry name" value="SusD-like_N"/>
</dbReference>
<comment type="subcellular location">
    <subcellularLocation>
        <location evidence="1">Cell outer membrane</location>
    </subcellularLocation>
</comment>
<evidence type="ECO:0000256" key="5">
    <source>
        <dbReference type="ARBA" id="ARBA00023237"/>
    </source>
</evidence>
<protein>
    <submittedName>
        <fullName evidence="9">Starch-binding associating with outer membrane</fullName>
    </submittedName>
</protein>
<feature type="domain" description="RagB/SusD" evidence="7">
    <location>
        <begin position="292"/>
        <end position="612"/>
    </location>
</feature>
<accession>A0A1G8NSV1</accession>
<organism evidence="9 10">
    <name type="scientific">Bacteroides ovatus</name>
    <dbReference type="NCBI Taxonomy" id="28116"/>
    <lineage>
        <taxon>Bacteria</taxon>
        <taxon>Pseudomonadati</taxon>
        <taxon>Bacteroidota</taxon>
        <taxon>Bacteroidia</taxon>
        <taxon>Bacteroidales</taxon>
        <taxon>Bacteroidaceae</taxon>
        <taxon>Bacteroides</taxon>
    </lineage>
</organism>
<name>A0A1G8NSV1_BACOV</name>
<evidence type="ECO:0000256" key="2">
    <source>
        <dbReference type="ARBA" id="ARBA00006275"/>
    </source>
</evidence>
<proteinExistence type="inferred from homology"/>
<gene>
    <name evidence="9" type="ORF">SAMN05192582_10807</name>
</gene>
<dbReference type="RefSeq" id="WP_074638707.1">
    <property type="nucleotide sequence ID" value="NZ_FNDO01000080.1"/>
</dbReference>
<dbReference type="SUPFAM" id="SSF48452">
    <property type="entry name" value="TPR-like"/>
    <property type="match status" value="1"/>
</dbReference>
<evidence type="ECO:0000256" key="4">
    <source>
        <dbReference type="ARBA" id="ARBA00023136"/>
    </source>
</evidence>
<evidence type="ECO:0000259" key="7">
    <source>
        <dbReference type="Pfam" id="PF07980"/>
    </source>
</evidence>
<dbReference type="Pfam" id="PF14322">
    <property type="entry name" value="SusD-like_3"/>
    <property type="match status" value="1"/>
</dbReference>
<dbReference type="AlphaFoldDB" id="A0A1G8NSV1"/>
<evidence type="ECO:0000313" key="10">
    <source>
        <dbReference type="Proteomes" id="UP000181870"/>
    </source>
</evidence>
<keyword evidence="4" id="KW-0472">Membrane</keyword>
<feature type="domain" description="SusD-like N-terminal" evidence="8">
    <location>
        <begin position="21"/>
        <end position="211"/>
    </location>
</feature>
<evidence type="ECO:0000256" key="3">
    <source>
        <dbReference type="ARBA" id="ARBA00022729"/>
    </source>
</evidence>
<keyword evidence="3 6" id="KW-0732">Signal</keyword>
<dbReference type="Pfam" id="PF07980">
    <property type="entry name" value="SusD_RagB"/>
    <property type="match status" value="1"/>
</dbReference>
<keyword evidence="5" id="KW-0998">Cell outer membrane</keyword>
<evidence type="ECO:0000256" key="1">
    <source>
        <dbReference type="ARBA" id="ARBA00004442"/>
    </source>
</evidence>
<dbReference type="InterPro" id="IPR011990">
    <property type="entry name" value="TPR-like_helical_dom_sf"/>
</dbReference>
<dbReference type="InterPro" id="IPR012944">
    <property type="entry name" value="SusD_RagB_dom"/>
</dbReference>
<evidence type="ECO:0000259" key="8">
    <source>
        <dbReference type="Pfam" id="PF14322"/>
    </source>
</evidence>
<dbReference type="Proteomes" id="UP000181870">
    <property type="component" value="Unassembled WGS sequence"/>
</dbReference>
<dbReference type="EMBL" id="FNDO01000080">
    <property type="protein sequence ID" value="SDI83248.1"/>
    <property type="molecule type" value="Genomic_DNA"/>
</dbReference>
<sequence length="613" mass="70015">MKYIKGYLLLSLTLILGSCSDFLDRDPDQILTNDQIFSDAKMINSVLAGFYGNTENWGQSFATPASFTKVDDGCVTDGGRDNMQEYSDNQWRVYPYKYIRNLNQFLAGLRATTVLESTEKLRYEGEIRFLRAWAYFSMCRGLGGVPIVNDNVYEYEAGMDVSGLAVPRSKESEVYDYIINECATIANYLPTKPTTNAARATRWAALMLKARAAVYAGSLANYNNKMVAPIRTEGNEVGIPAEMATPYYETALEAAKEVITQASAYYNLDITVPNDLGQNFYNAVCVKENNHEVIWAKDYAYPGATHGFTQKNIPASLAEDQERCYSGAVLNLVEAFEYKDNRDGTIKVKDESGNYIMYSRPEDAFANKDARLWGTVLYPGAKFRGSEVVLQAGQKVPDGNGNWKEIIGKADSYDDNNRLITSINGPMESNEIRINKTGFFFRKFLDETIGASTNSKMSTMWYPRFRISEAYMIACEAAYELNKTGEDDPLNYINPVRTRAGISELESITFEDIVHEYRVEFALEDHRYWDLKRWRLAHEIWDGNSENPDAQLYELFPYQVNDPGSANDKMWVFDKKKAYMVPYPRYFQMKNYYNFFDNSWLNKNPLLVKNPYQ</sequence>
<evidence type="ECO:0000256" key="6">
    <source>
        <dbReference type="SAM" id="SignalP"/>
    </source>
</evidence>
<feature type="signal peptide" evidence="6">
    <location>
        <begin position="1"/>
        <end position="23"/>
    </location>
</feature>
<evidence type="ECO:0000313" key="9">
    <source>
        <dbReference type="EMBL" id="SDI83248.1"/>
    </source>
</evidence>
<dbReference type="PROSITE" id="PS51257">
    <property type="entry name" value="PROKAR_LIPOPROTEIN"/>
    <property type="match status" value="1"/>
</dbReference>
<reference evidence="9 10" key="1">
    <citation type="submission" date="2016-10" db="EMBL/GenBank/DDBJ databases">
        <authorList>
            <person name="de Groot N.N."/>
        </authorList>
    </citation>
    <scope>NUCLEOTIDE SEQUENCE [LARGE SCALE GENOMIC DNA]</scope>
    <source>
        <strain evidence="9 10">NLAE-zl-C57</strain>
    </source>
</reference>
<feature type="chain" id="PRO_5010208879" evidence="6">
    <location>
        <begin position="24"/>
        <end position="613"/>
    </location>
</feature>
<comment type="similarity">
    <text evidence="2">Belongs to the SusD family.</text>
</comment>